<dbReference type="GO" id="GO:0005886">
    <property type="term" value="C:plasma membrane"/>
    <property type="evidence" value="ECO:0007669"/>
    <property type="project" value="UniProtKB-UniRule"/>
</dbReference>
<evidence type="ECO:0000256" key="5">
    <source>
        <dbReference type="HAMAP-Rule" id="MF_00335"/>
    </source>
</evidence>
<dbReference type="Pfam" id="PF01966">
    <property type="entry name" value="HD"/>
    <property type="match status" value="1"/>
</dbReference>
<dbReference type="Gene3D" id="1.10.3210.10">
    <property type="entry name" value="Hypothetical protein af1432"/>
    <property type="match status" value="1"/>
</dbReference>
<dbReference type="GO" id="GO:0016787">
    <property type="term" value="F:hydrolase activity"/>
    <property type="evidence" value="ECO:0007669"/>
    <property type="project" value="UniProtKB-KW"/>
</dbReference>
<dbReference type="HAMAP" id="MF_00335">
    <property type="entry name" value="RNase_Y"/>
    <property type="match status" value="1"/>
</dbReference>
<proteinExistence type="inferred from homology"/>
<dbReference type="InterPro" id="IPR006674">
    <property type="entry name" value="HD_domain"/>
</dbReference>
<dbReference type="SUPFAM" id="SSF54791">
    <property type="entry name" value="Eukaryotic type KH-domain (KH-domain type I)"/>
    <property type="match status" value="1"/>
</dbReference>
<dbReference type="GO" id="GO:0004521">
    <property type="term" value="F:RNA endonuclease activity"/>
    <property type="evidence" value="ECO:0007669"/>
    <property type="project" value="UniProtKB-UniRule"/>
</dbReference>
<dbReference type="SMART" id="SM00322">
    <property type="entry name" value="KH"/>
    <property type="match status" value="1"/>
</dbReference>
<dbReference type="EC" id="3.1.-.-" evidence="5 6"/>
<dbReference type="InterPro" id="IPR017705">
    <property type="entry name" value="Ribonuclease_Y"/>
</dbReference>
<evidence type="ECO:0000256" key="3">
    <source>
        <dbReference type="ARBA" id="ARBA00022801"/>
    </source>
</evidence>
<dbReference type="NCBIfam" id="TIGR00277">
    <property type="entry name" value="HDIG"/>
    <property type="match status" value="1"/>
</dbReference>
<dbReference type="InterPro" id="IPR004088">
    <property type="entry name" value="KH_dom_type_1"/>
</dbReference>
<evidence type="ECO:0000256" key="1">
    <source>
        <dbReference type="ARBA" id="ARBA00022722"/>
    </source>
</evidence>
<dbReference type="EMBL" id="MHBW01000004">
    <property type="protein sequence ID" value="OGY09837.1"/>
    <property type="molecule type" value="Genomic_DNA"/>
</dbReference>
<dbReference type="CDD" id="cd22431">
    <property type="entry name" value="KH-I_RNaseY"/>
    <property type="match status" value="1"/>
</dbReference>
<reference evidence="8 9" key="1">
    <citation type="journal article" date="2016" name="Nat. Commun.">
        <title>Thousands of microbial genomes shed light on interconnected biogeochemical processes in an aquifer system.</title>
        <authorList>
            <person name="Anantharaman K."/>
            <person name="Brown C.T."/>
            <person name="Hug L.A."/>
            <person name="Sharon I."/>
            <person name="Castelle C.J."/>
            <person name="Probst A.J."/>
            <person name="Thomas B.C."/>
            <person name="Singh A."/>
            <person name="Wilkins M.J."/>
            <person name="Karaoz U."/>
            <person name="Brodie E.L."/>
            <person name="Williams K.H."/>
            <person name="Hubbard S.S."/>
            <person name="Banfield J.F."/>
        </authorList>
    </citation>
    <scope>NUCLEOTIDE SEQUENCE [LARGE SCALE GENOMIC DNA]</scope>
</reference>
<accession>A0A1G1V3B1</accession>
<evidence type="ECO:0000313" key="9">
    <source>
        <dbReference type="Proteomes" id="UP000177967"/>
    </source>
</evidence>
<dbReference type="Pfam" id="PF12072">
    <property type="entry name" value="RNase_Y_N"/>
    <property type="match status" value="1"/>
</dbReference>
<keyword evidence="1 5" id="KW-0540">Nuclease</keyword>
<dbReference type="PANTHER" id="PTHR12826:SF15">
    <property type="entry name" value="RIBONUCLEASE Y"/>
    <property type="match status" value="1"/>
</dbReference>
<dbReference type="STRING" id="1797513.A2782_03570"/>
<dbReference type="InterPro" id="IPR003607">
    <property type="entry name" value="HD/PDEase_dom"/>
</dbReference>
<dbReference type="GO" id="GO:0003723">
    <property type="term" value="F:RNA binding"/>
    <property type="evidence" value="ECO:0007669"/>
    <property type="project" value="UniProtKB-UniRule"/>
</dbReference>
<feature type="domain" description="HD" evidence="7">
    <location>
        <begin position="203"/>
        <end position="295"/>
    </location>
</feature>
<protein>
    <recommendedName>
        <fullName evidence="5 6">Ribonuclease Y</fullName>
        <shortName evidence="5">RNase Y</shortName>
        <ecNumber evidence="5 6">3.1.-.-</ecNumber>
    </recommendedName>
</protein>
<dbReference type="SUPFAM" id="SSF109604">
    <property type="entry name" value="HD-domain/PDEase-like"/>
    <property type="match status" value="1"/>
</dbReference>
<dbReference type="InterPro" id="IPR006675">
    <property type="entry name" value="HDIG_dom"/>
</dbReference>
<evidence type="ECO:0000259" key="7">
    <source>
        <dbReference type="PROSITE" id="PS51831"/>
    </source>
</evidence>
<keyword evidence="2 5" id="KW-0255">Endonuclease</keyword>
<dbReference type="AlphaFoldDB" id="A0A1G1V3B1"/>
<dbReference type="GO" id="GO:0006402">
    <property type="term" value="P:mRNA catabolic process"/>
    <property type="evidence" value="ECO:0007669"/>
    <property type="project" value="UniProtKB-UniRule"/>
</dbReference>
<keyword evidence="3 5" id="KW-0378">Hydrolase</keyword>
<evidence type="ECO:0000256" key="4">
    <source>
        <dbReference type="ARBA" id="ARBA00022884"/>
    </source>
</evidence>
<dbReference type="PANTHER" id="PTHR12826">
    <property type="entry name" value="RIBONUCLEASE Y"/>
    <property type="match status" value="1"/>
</dbReference>
<dbReference type="NCBIfam" id="TIGR03319">
    <property type="entry name" value="RNase_Y"/>
    <property type="match status" value="1"/>
</dbReference>
<dbReference type="InterPro" id="IPR004087">
    <property type="entry name" value="KH_dom"/>
</dbReference>
<comment type="caution">
    <text evidence="8">The sequence shown here is derived from an EMBL/GenBank/DDBJ whole genome shotgun (WGS) entry which is preliminary data.</text>
</comment>
<comment type="function">
    <text evidence="5">Endoribonuclease that initiates mRNA decay.</text>
</comment>
<evidence type="ECO:0000256" key="6">
    <source>
        <dbReference type="NCBIfam" id="TIGR03319"/>
    </source>
</evidence>
<dbReference type="InterPro" id="IPR022711">
    <property type="entry name" value="RNase_Y_N"/>
</dbReference>
<dbReference type="PROSITE" id="PS50084">
    <property type="entry name" value="KH_TYPE_1"/>
    <property type="match status" value="1"/>
</dbReference>
<keyword evidence="4 5" id="KW-0694">RNA-binding</keyword>
<dbReference type="Gene3D" id="3.30.1370.10">
    <property type="entry name" value="K Homology domain, type 1"/>
    <property type="match status" value="1"/>
</dbReference>
<dbReference type="Pfam" id="PF00013">
    <property type="entry name" value="KH_1"/>
    <property type="match status" value="1"/>
</dbReference>
<evidence type="ECO:0000313" key="8">
    <source>
        <dbReference type="EMBL" id="OGY09837.1"/>
    </source>
</evidence>
<sequence length="388" mass="43591">MSDTRGDYLKKLECASNLTREEAKKQLLSEIEKDIIVEKARRIRQMEESIKLEAQEKSREILADAMRHGATGYVAEYTVSSVRLPNEEVKGRIIGREGRNIRAFEQATGVEIELDETNELRLSSFDAIRREIAKRSLEQLVKDGRIQPTRIDEVVAQVQTQMEDVLLEEGKLICQTCGVYDLPLELVRLIGRYKFRTSYGQNLALHTIEETKIGVQIAHEIGANVEVVKKGCLLHDIGKVVTDEEGTHVQLGVSVLKKYGLPQEVIDTVAEHHEDKPFSSVESVIVYTADAISGSRPGARYEPIEAYTARMEGIEKVASEFDGVDRVFAFQAGREVQVIVNPKDVGDDEITSMAYDIARKLEREVEYAGQIKVNVLRQTQASETTKAK</sequence>
<gene>
    <name evidence="5" type="primary">rny</name>
    <name evidence="8" type="ORF">A2782_03570</name>
</gene>
<dbReference type="InterPro" id="IPR036612">
    <property type="entry name" value="KH_dom_type_1_sf"/>
</dbReference>
<dbReference type="SMART" id="SM00471">
    <property type="entry name" value="HDc"/>
    <property type="match status" value="1"/>
</dbReference>
<name>A0A1G1V3B1_9BACT</name>
<comment type="similarity">
    <text evidence="5">Belongs to the RNase Y family.</text>
</comment>
<dbReference type="PROSITE" id="PS51831">
    <property type="entry name" value="HD"/>
    <property type="match status" value="1"/>
</dbReference>
<dbReference type="Proteomes" id="UP000177967">
    <property type="component" value="Unassembled WGS sequence"/>
</dbReference>
<organism evidence="8 9">
    <name type="scientific">Candidatus Blackburnbacteria bacterium RIFCSPHIGHO2_01_FULL_43_15b</name>
    <dbReference type="NCBI Taxonomy" id="1797513"/>
    <lineage>
        <taxon>Bacteria</taxon>
        <taxon>Candidatus Blackburniibacteriota</taxon>
    </lineage>
</organism>
<evidence type="ECO:0000256" key="2">
    <source>
        <dbReference type="ARBA" id="ARBA00022759"/>
    </source>
</evidence>